<dbReference type="InterPro" id="IPR003779">
    <property type="entry name" value="CMD-like"/>
</dbReference>
<dbReference type="GO" id="GO:0051920">
    <property type="term" value="F:peroxiredoxin activity"/>
    <property type="evidence" value="ECO:0007669"/>
    <property type="project" value="InterPro"/>
</dbReference>
<dbReference type="InterPro" id="IPR029032">
    <property type="entry name" value="AhpD-like"/>
</dbReference>
<dbReference type="Proteomes" id="UP000477849">
    <property type="component" value="Unassembled WGS sequence"/>
</dbReference>
<dbReference type="Pfam" id="PF02627">
    <property type="entry name" value="CMD"/>
    <property type="match status" value="1"/>
</dbReference>
<dbReference type="PANTHER" id="PTHR34846">
    <property type="entry name" value="4-CARBOXYMUCONOLACTONE DECARBOXYLASE FAMILY PROTEIN (AFU_ORTHOLOGUE AFUA_6G11590)"/>
    <property type="match status" value="1"/>
</dbReference>
<organism evidence="2 3">
    <name type="scientific">Rhizobium daejeonense</name>
    <dbReference type="NCBI Taxonomy" id="240521"/>
    <lineage>
        <taxon>Bacteria</taxon>
        <taxon>Pseudomonadati</taxon>
        <taxon>Pseudomonadota</taxon>
        <taxon>Alphaproteobacteria</taxon>
        <taxon>Hyphomicrobiales</taxon>
        <taxon>Rhizobiaceae</taxon>
        <taxon>Rhizobium/Agrobacterium group</taxon>
        <taxon>Rhizobium</taxon>
    </lineage>
</organism>
<dbReference type="RefSeq" id="WP_163903271.1">
    <property type="nucleotide sequence ID" value="NZ_CP048427.1"/>
</dbReference>
<dbReference type="NCBIfam" id="TIGR00778">
    <property type="entry name" value="ahpD_dom"/>
    <property type="match status" value="1"/>
</dbReference>
<evidence type="ECO:0000313" key="2">
    <source>
        <dbReference type="EMBL" id="NGO64673.1"/>
    </source>
</evidence>
<reference evidence="2 3" key="1">
    <citation type="submission" date="2020-02" db="EMBL/GenBank/DDBJ databases">
        <title>Genome sequence of the type strain CCBAU10050 of Rhizobium daejeonense.</title>
        <authorList>
            <person name="Gao J."/>
            <person name="Sun J."/>
        </authorList>
    </citation>
    <scope>NUCLEOTIDE SEQUENCE [LARGE SCALE GENOMIC DNA]</scope>
    <source>
        <strain evidence="2 3">CCBAU10050</strain>
    </source>
</reference>
<dbReference type="AlphaFoldDB" id="A0A6M1S115"/>
<proteinExistence type="predicted"/>
<dbReference type="Gene3D" id="1.20.1290.10">
    <property type="entry name" value="AhpD-like"/>
    <property type="match status" value="1"/>
</dbReference>
<dbReference type="PANTHER" id="PTHR34846:SF10">
    <property type="entry name" value="CYTOPLASMIC PROTEIN"/>
    <property type="match status" value="1"/>
</dbReference>
<name>A0A6M1S115_9HYPH</name>
<dbReference type="InterPro" id="IPR004675">
    <property type="entry name" value="AhpD_core"/>
</dbReference>
<protein>
    <submittedName>
        <fullName evidence="2">Carboxymuconolactone decarboxylase family protein</fullName>
    </submittedName>
</protein>
<keyword evidence="3" id="KW-1185">Reference proteome</keyword>
<sequence>MHPRLDLQKASPAAFKAVYALELFVQKSGLSRAEIHLIKLRASIINGCAYCVDMHVKESRHDGLSEQWINLMSVWRESPIYTPRERALLGWVDAVTNIAGTGAPDAEFQALREHFSETEISNITVAIGTINVWNRLAVGFRSQHPLDQPAVAA</sequence>
<evidence type="ECO:0000259" key="1">
    <source>
        <dbReference type="Pfam" id="PF02627"/>
    </source>
</evidence>
<feature type="domain" description="Carboxymuconolactone decarboxylase-like" evidence="1">
    <location>
        <begin position="13"/>
        <end position="93"/>
    </location>
</feature>
<gene>
    <name evidence="2" type="ORF">G6N76_13460</name>
</gene>
<dbReference type="EMBL" id="JAAKZH010000004">
    <property type="protein sequence ID" value="NGO64673.1"/>
    <property type="molecule type" value="Genomic_DNA"/>
</dbReference>
<accession>A0A6M1S115</accession>
<dbReference type="SUPFAM" id="SSF69118">
    <property type="entry name" value="AhpD-like"/>
    <property type="match status" value="1"/>
</dbReference>
<evidence type="ECO:0000313" key="3">
    <source>
        <dbReference type="Proteomes" id="UP000477849"/>
    </source>
</evidence>
<comment type="caution">
    <text evidence="2">The sequence shown here is derived from an EMBL/GenBank/DDBJ whole genome shotgun (WGS) entry which is preliminary data.</text>
</comment>